<dbReference type="AlphaFoldDB" id="A0A0E9QN73"/>
<protein>
    <submittedName>
        <fullName evidence="1">Uncharacterized protein</fullName>
    </submittedName>
</protein>
<sequence>MLPKFSLFSFLQLQDFILSNYS</sequence>
<name>A0A0E9QN73_ANGAN</name>
<dbReference type="EMBL" id="GBXM01091049">
    <property type="protein sequence ID" value="JAH17528.1"/>
    <property type="molecule type" value="Transcribed_RNA"/>
</dbReference>
<reference evidence="1" key="2">
    <citation type="journal article" date="2015" name="Fish Shellfish Immunol.">
        <title>Early steps in the European eel (Anguilla anguilla)-Vibrio vulnificus interaction in the gills: Role of the RtxA13 toxin.</title>
        <authorList>
            <person name="Callol A."/>
            <person name="Pajuelo D."/>
            <person name="Ebbesson L."/>
            <person name="Teles M."/>
            <person name="MacKenzie S."/>
            <person name="Amaro C."/>
        </authorList>
    </citation>
    <scope>NUCLEOTIDE SEQUENCE</scope>
</reference>
<evidence type="ECO:0000313" key="1">
    <source>
        <dbReference type="EMBL" id="JAH17528.1"/>
    </source>
</evidence>
<reference evidence="1" key="1">
    <citation type="submission" date="2014-11" db="EMBL/GenBank/DDBJ databases">
        <authorList>
            <person name="Amaro Gonzalez C."/>
        </authorList>
    </citation>
    <scope>NUCLEOTIDE SEQUENCE</scope>
</reference>
<organism evidence="1">
    <name type="scientific">Anguilla anguilla</name>
    <name type="common">European freshwater eel</name>
    <name type="synonym">Muraena anguilla</name>
    <dbReference type="NCBI Taxonomy" id="7936"/>
    <lineage>
        <taxon>Eukaryota</taxon>
        <taxon>Metazoa</taxon>
        <taxon>Chordata</taxon>
        <taxon>Craniata</taxon>
        <taxon>Vertebrata</taxon>
        <taxon>Euteleostomi</taxon>
        <taxon>Actinopterygii</taxon>
        <taxon>Neopterygii</taxon>
        <taxon>Teleostei</taxon>
        <taxon>Anguilliformes</taxon>
        <taxon>Anguillidae</taxon>
        <taxon>Anguilla</taxon>
    </lineage>
</organism>
<accession>A0A0E9QN73</accession>
<proteinExistence type="predicted"/>